<dbReference type="Proteomes" id="UP000275078">
    <property type="component" value="Unassembled WGS sequence"/>
</dbReference>
<evidence type="ECO:0000313" key="2">
    <source>
        <dbReference type="Proteomes" id="UP000275078"/>
    </source>
</evidence>
<reference evidence="1 2" key="1">
    <citation type="journal article" date="2018" name="Nat. Ecol. Evol.">
        <title>Pezizomycetes genomes reveal the molecular basis of ectomycorrhizal truffle lifestyle.</title>
        <authorList>
            <person name="Murat C."/>
            <person name="Payen T."/>
            <person name="Noel B."/>
            <person name="Kuo A."/>
            <person name="Morin E."/>
            <person name="Chen J."/>
            <person name="Kohler A."/>
            <person name="Krizsan K."/>
            <person name="Balestrini R."/>
            <person name="Da Silva C."/>
            <person name="Montanini B."/>
            <person name="Hainaut M."/>
            <person name="Levati E."/>
            <person name="Barry K.W."/>
            <person name="Belfiori B."/>
            <person name="Cichocki N."/>
            <person name="Clum A."/>
            <person name="Dockter R.B."/>
            <person name="Fauchery L."/>
            <person name="Guy J."/>
            <person name="Iotti M."/>
            <person name="Le Tacon F."/>
            <person name="Lindquist E.A."/>
            <person name="Lipzen A."/>
            <person name="Malagnac F."/>
            <person name="Mello A."/>
            <person name="Molinier V."/>
            <person name="Miyauchi S."/>
            <person name="Poulain J."/>
            <person name="Riccioni C."/>
            <person name="Rubini A."/>
            <person name="Sitrit Y."/>
            <person name="Splivallo R."/>
            <person name="Traeger S."/>
            <person name="Wang M."/>
            <person name="Zifcakova L."/>
            <person name="Wipf D."/>
            <person name="Zambonelli A."/>
            <person name="Paolocci F."/>
            <person name="Nowrousian M."/>
            <person name="Ottonello S."/>
            <person name="Baldrian P."/>
            <person name="Spatafora J.W."/>
            <person name="Henrissat B."/>
            <person name="Nagy L.G."/>
            <person name="Aury J.M."/>
            <person name="Wincker P."/>
            <person name="Grigoriev I.V."/>
            <person name="Bonfante P."/>
            <person name="Martin F.M."/>
        </authorList>
    </citation>
    <scope>NUCLEOTIDE SEQUENCE [LARGE SCALE GENOMIC DNA]</scope>
    <source>
        <strain evidence="1 2">RN42</strain>
    </source>
</reference>
<dbReference type="EMBL" id="ML119749">
    <property type="protein sequence ID" value="RPA76199.1"/>
    <property type="molecule type" value="Genomic_DNA"/>
</dbReference>
<protein>
    <submittedName>
        <fullName evidence="1">Uncharacterized protein</fullName>
    </submittedName>
</protein>
<proteinExistence type="predicted"/>
<keyword evidence="2" id="KW-1185">Reference proteome</keyword>
<evidence type="ECO:0000313" key="1">
    <source>
        <dbReference type="EMBL" id="RPA76199.1"/>
    </source>
</evidence>
<name>A0A3N4HR65_ASCIM</name>
<accession>A0A3N4HR65</accession>
<sequence length="632" mass="71661">MFQQMARYGLLSSARTDGKVQELEMTSIQSNKSSVNTQHDIKKVLQAFSSRSEDDWLSYLENGGVEDEEFKAGWKYLLIHCGPCPYTNSFFYMKPPGSSKEWEPISSVLRSSQLLEKLMDTHRSIFVELKGLLARIEEEEAVTGSSSIKPSGYCHPWNGYMDKAFKEIFLPGITKQRNNLDTVIPRFVEARKTLEIGKMYTITPKVLIQTEFDAINDSVHEDCGSPHGCWCARLSERSRKLGLDSDCRTGRSALIGNRWDISSTDICEMQKEKKSSLRVLFGILESSRKLTEAKLARSRRGLDGPPLASLKELYGVSLQAIQSPIGLRVFTGEMLDGIKAWANRLREAPEISLLGYWLVIGHVFDFEDDVKRLSLYVIGNFVLDDKGNFCLRHYERVKDWVDLPEIVPPSMLGVLKNKLALTTLTLESSSARIEKELQLVWMAAEKCCRERLEKILDPGLPLSKIWVDVLPQMGVASRKLYQTGTDRIELPVGQILHRLIGLKDVVVSDAWTGRKVNGPVIEHEEGCIVEQEVLETIEHELSIAFCTTEDREARHAGSPFNFEAPNAGTDLYSTVILWFKKSLQLRSADFPTLEELHSELRNQAPRREMWPIFRAPQAIVDAALYYSNFSKK</sequence>
<organism evidence="1 2">
    <name type="scientific">Ascobolus immersus RN42</name>
    <dbReference type="NCBI Taxonomy" id="1160509"/>
    <lineage>
        <taxon>Eukaryota</taxon>
        <taxon>Fungi</taxon>
        <taxon>Dikarya</taxon>
        <taxon>Ascomycota</taxon>
        <taxon>Pezizomycotina</taxon>
        <taxon>Pezizomycetes</taxon>
        <taxon>Pezizales</taxon>
        <taxon>Ascobolaceae</taxon>
        <taxon>Ascobolus</taxon>
    </lineage>
</organism>
<gene>
    <name evidence="1" type="ORF">BJ508DRAFT_311305</name>
</gene>
<dbReference type="AlphaFoldDB" id="A0A3N4HR65"/>